<dbReference type="Proteomes" id="UP000801492">
    <property type="component" value="Unassembled WGS sequence"/>
</dbReference>
<organism evidence="1 2">
    <name type="scientific">Ignelater luminosus</name>
    <name type="common">Cucubano</name>
    <name type="synonym">Pyrophorus luminosus</name>
    <dbReference type="NCBI Taxonomy" id="2038154"/>
    <lineage>
        <taxon>Eukaryota</taxon>
        <taxon>Metazoa</taxon>
        <taxon>Ecdysozoa</taxon>
        <taxon>Arthropoda</taxon>
        <taxon>Hexapoda</taxon>
        <taxon>Insecta</taxon>
        <taxon>Pterygota</taxon>
        <taxon>Neoptera</taxon>
        <taxon>Endopterygota</taxon>
        <taxon>Coleoptera</taxon>
        <taxon>Polyphaga</taxon>
        <taxon>Elateriformia</taxon>
        <taxon>Elateroidea</taxon>
        <taxon>Elateridae</taxon>
        <taxon>Agrypninae</taxon>
        <taxon>Pyrophorini</taxon>
        <taxon>Ignelater</taxon>
    </lineage>
</organism>
<dbReference type="AlphaFoldDB" id="A0A8K0G875"/>
<sequence>MRAEGAVQAHHNKEKQVIRSVTDVKSADILISMKVNPQDFVRKLESGSGISKSTIQQILRENKPHSYRMSITKRKRYNERLAFCHWMQNQPANFHRKIQFWKVNVWCGIMDNQIVGLLFSNDNLNGIRCAVRKCTVPIAT</sequence>
<dbReference type="OrthoDB" id="9986793at2759"/>
<dbReference type="PANTHER" id="PTHR47326">
    <property type="entry name" value="TRANSPOSABLE ELEMENT TC3 TRANSPOSASE-LIKE PROTEIN"/>
    <property type="match status" value="1"/>
</dbReference>
<dbReference type="PANTHER" id="PTHR47326:SF1">
    <property type="entry name" value="HTH PSQ-TYPE DOMAIN-CONTAINING PROTEIN"/>
    <property type="match status" value="1"/>
</dbReference>
<evidence type="ECO:0000313" key="2">
    <source>
        <dbReference type="Proteomes" id="UP000801492"/>
    </source>
</evidence>
<comment type="caution">
    <text evidence="1">The sequence shown here is derived from an EMBL/GenBank/DDBJ whole genome shotgun (WGS) entry which is preliminary data.</text>
</comment>
<gene>
    <name evidence="1" type="ORF">ILUMI_16449</name>
</gene>
<protein>
    <recommendedName>
        <fullName evidence="3">Transposase Tc1-like domain-containing protein</fullName>
    </recommendedName>
</protein>
<keyword evidence="2" id="KW-1185">Reference proteome</keyword>
<name>A0A8K0G875_IGNLU</name>
<evidence type="ECO:0000313" key="1">
    <source>
        <dbReference type="EMBL" id="KAF2889724.1"/>
    </source>
</evidence>
<proteinExistence type="predicted"/>
<dbReference type="EMBL" id="VTPC01063215">
    <property type="protein sequence ID" value="KAF2889724.1"/>
    <property type="molecule type" value="Genomic_DNA"/>
</dbReference>
<reference evidence="1" key="1">
    <citation type="submission" date="2019-08" db="EMBL/GenBank/DDBJ databases">
        <title>The genome of the North American firefly Photinus pyralis.</title>
        <authorList>
            <consortium name="Photinus pyralis genome working group"/>
            <person name="Fallon T.R."/>
            <person name="Sander Lower S.E."/>
            <person name="Weng J.-K."/>
        </authorList>
    </citation>
    <scope>NUCLEOTIDE SEQUENCE</scope>
    <source>
        <strain evidence="1">TRF0915ILg1</strain>
        <tissue evidence="1">Whole body</tissue>
    </source>
</reference>
<evidence type="ECO:0008006" key="3">
    <source>
        <dbReference type="Google" id="ProtNLM"/>
    </source>
</evidence>
<accession>A0A8K0G875</accession>